<dbReference type="OrthoDB" id="9782387at2"/>
<evidence type="ECO:0000313" key="9">
    <source>
        <dbReference type="Proteomes" id="UP000253792"/>
    </source>
</evidence>
<organism evidence="8 9">
    <name type="scientific">Senegalimassilia anaerobia</name>
    <dbReference type="NCBI Taxonomy" id="1473216"/>
    <lineage>
        <taxon>Bacteria</taxon>
        <taxon>Bacillati</taxon>
        <taxon>Actinomycetota</taxon>
        <taxon>Coriobacteriia</taxon>
        <taxon>Coriobacteriales</taxon>
        <taxon>Coriobacteriaceae</taxon>
        <taxon>Senegalimassilia</taxon>
    </lineage>
</organism>
<protein>
    <submittedName>
        <fullName evidence="8">Putative heme d1 biosynthesis radical SAM protein NirJ2</fullName>
    </submittedName>
</protein>
<dbReference type="CDD" id="cd21123">
    <property type="entry name" value="SPASM_MftC-like"/>
    <property type="match status" value="1"/>
</dbReference>
<dbReference type="InterPro" id="IPR013785">
    <property type="entry name" value="Aldolase_TIM"/>
</dbReference>
<evidence type="ECO:0000256" key="2">
    <source>
        <dbReference type="ARBA" id="ARBA00022485"/>
    </source>
</evidence>
<dbReference type="InterPro" id="IPR050377">
    <property type="entry name" value="Radical_SAM_PqqE_MftC-like"/>
</dbReference>
<dbReference type="SFLD" id="SFLDS00029">
    <property type="entry name" value="Radical_SAM"/>
    <property type="match status" value="1"/>
</dbReference>
<evidence type="ECO:0000256" key="5">
    <source>
        <dbReference type="ARBA" id="ARBA00023004"/>
    </source>
</evidence>
<accession>A0A369L9W3</accession>
<keyword evidence="3" id="KW-0949">S-adenosyl-L-methionine</keyword>
<dbReference type="NCBIfam" id="TIGR04055">
    <property type="entry name" value="rSAM_NirJ2"/>
    <property type="match status" value="1"/>
</dbReference>
<evidence type="ECO:0000256" key="6">
    <source>
        <dbReference type="ARBA" id="ARBA00023014"/>
    </source>
</evidence>
<sequence length="340" mass="36862">MIVSWMTTNRCNLKCAHCYQDADECDNRELSTEEARTMISDIARAGFKIMIFSGGEPLMRDDIFDLVAHAASCGLRPVFGSNGTLITQDVARKLKAAGACAMGISIDSLDAEKHDKFRGVNGAHAATLAGIEACKSVGLPFQVHTTVVDWNRDEVCDITRFAKELGAMNHSVFFLVPVGRGKDISDESIDVEQNEQLLADILRAGCDAGIEVKPTCAPQFMRIAEQIGVQTRYTRGCLAGLTYCVVGSEGIVRACAYMTEDAGDVRKQPFDEIWRTSPVFQELRTQAYKGACGACDYKGVCGGCRARAAYYHDGDILGQDDYCAWGMKSAARDASGVSVA</sequence>
<evidence type="ECO:0000256" key="4">
    <source>
        <dbReference type="ARBA" id="ARBA00022723"/>
    </source>
</evidence>
<comment type="caution">
    <text evidence="8">The sequence shown here is derived from an EMBL/GenBank/DDBJ whole genome shotgun (WGS) entry which is preliminary data.</text>
</comment>
<dbReference type="CDD" id="cd01335">
    <property type="entry name" value="Radical_SAM"/>
    <property type="match status" value="1"/>
</dbReference>
<keyword evidence="2" id="KW-0004">4Fe-4S</keyword>
<dbReference type="Pfam" id="PF04055">
    <property type="entry name" value="Radical_SAM"/>
    <property type="match status" value="1"/>
</dbReference>
<dbReference type="AlphaFoldDB" id="A0A369L9W3"/>
<dbReference type="RefSeq" id="WP_114620871.1">
    <property type="nucleotide sequence ID" value="NZ_CATXOW010000018.1"/>
</dbReference>
<dbReference type="InterPro" id="IPR007197">
    <property type="entry name" value="rSAM"/>
</dbReference>
<dbReference type="PIRSF" id="PIRSF037420">
    <property type="entry name" value="PQQ_syn_pqqE"/>
    <property type="match status" value="1"/>
</dbReference>
<reference evidence="8 9" key="1">
    <citation type="journal article" date="2018" name="Elife">
        <title>Discovery and characterization of a prevalent human gut bacterial enzyme sufficient for the inactivation of a family of plant toxins.</title>
        <authorList>
            <person name="Koppel N."/>
            <person name="Bisanz J.E."/>
            <person name="Pandelia M.E."/>
            <person name="Turnbaugh P.J."/>
            <person name="Balskus E.P."/>
        </authorList>
    </citation>
    <scope>NUCLEOTIDE SEQUENCE [LARGE SCALE GENOMIC DNA]</scope>
    <source>
        <strain evidence="9">anaerobia AP69FAA</strain>
    </source>
</reference>
<keyword evidence="9" id="KW-1185">Reference proteome</keyword>
<keyword evidence="5" id="KW-0408">Iron</keyword>
<dbReference type="GO" id="GO:0003824">
    <property type="term" value="F:catalytic activity"/>
    <property type="evidence" value="ECO:0007669"/>
    <property type="project" value="InterPro"/>
</dbReference>
<dbReference type="InterPro" id="IPR058240">
    <property type="entry name" value="rSAM_sf"/>
</dbReference>
<dbReference type="GO" id="GO:0046872">
    <property type="term" value="F:metal ion binding"/>
    <property type="evidence" value="ECO:0007669"/>
    <property type="project" value="UniProtKB-KW"/>
</dbReference>
<keyword evidence="6" id="KW-0411">Iron-sulfur</keyword>
<proteinExistence type="predicted"/>
<dbReference type="SFLD" id="SFLDG01386">
    <property type="entry name" value="main_SPASM_domain-containing"/>
    <property type="match status" value="1"/>
</dbReference>
<dbReference type="InterPro" id="IPR017200">
    <property type="entry name" value="PqqE-like"/>
</dbReference>
<dbReference type="PANTHER" id="PTHR11228">
    <property type="entry name" value="RADICAL SAM DOMAIN PROTEIN"/>
    <property type="match status" value="1"/>
</dbReference>
<dbReference type="SUPFAM" id="SSF102114">
    <property type="entry name" value="Radical SAM enzymes"/>
    <property type="match status" value="1"/>
</dbReference>
<feature type="domain" description="Radical SAM core" evidence="7">
    <location>
        <begin position="1"/>
        <end position="207"/>
    </location>
</feature>
<evidence type="ECO:0000313" key="8">
    <source>
        <dbReference type="EMBL" id="RDB54996.1"/>
    </source>
</evidence>
<dbReference type="Gene3D" id="3.20.20.70">
    <property type="entry name" value="Aldolase class I"/>
    <property type="match status" value="1"/>
</dbReference>
<dbReference type="NCBIfam" id="TIGR04085">
    <property type="entry name" value="rSAM_more_4Fe4S"/>
    <property type="match status" value="1"/>
</dbReference>
<keyword evidence="4" id="KW-0479">Metal-binding</keyword>
<dbReference type="PANTHER" id="PTHR11228:SF34">
    <property type="entry name" value="TUNGSTEN-CONTAINING ALDEHYDE FERREDOXIN OXIDOREDUCTASE COFACTOR MODIFYING PROTEIN"/>
    <property type="match status" value="1"/>
</dbReference>
<name>A0A369L9W3_9ACTN</name>
<dbReference type="EMBL" id="PPTP01000006">
    <property type="protein sequence ID" value="RDB54996.1"/>
    <property type="molecule type" value="Genomic_DNA"/>
</dbReference>
<evidence type="ECO:0000259" key="7">
    <source>
        <dbReference type="PROSITE" id="PS51918"/>
    </source>
</evidence>
<evidence type="ECO:0000256" key="3">
    <source>
        <dbReference type="ARBA" id="ARBA00022691"/>
    </source>
</evidence>
<dbReference type="InterPro" id="IPR023885">
    <property type="entry name" value="4Fe4S-binding_SPASM_dom"/>
</dbReference>
<gene>
    <name evidence="8" type="primary">nirJ2</name>
    <name evidence="8" type="ORF">C1880_07115</name>
</gene>
<comment type="cofactor">
    <cofactor evidence="1">
        <name>[4Fe-4S] cluster</name>
        <dbReference type="ChEBI" id="CHEBI:49883"/>
    </cofactor>
</comment>
<evidence type="ECO:0000256" key="1">
    <source>
        <dbReference type="ARBA" id="ARBA00001966"/>
    </source>
</evidence>
<dbReference type="Pfam" id="PF13186">
    <property type="entry name" value="SPASM"/>
    <property type="match status" value="1"/>
</dbReference>
<dbReference type="SFLD" id="SFLDG01067">
    <property type="entry name" value="SPASM/twitch_domain_containing"/>
    <property type="match status" value="1"/>
</dbReference>
<dbReference type="InterPro" id="IPR027633">
    <property type="entry name" value="rSAM_NirJ2"/>
</dbReference>
<dbReference type="STRING" id="1034345.GCA_000236865_01844"/>
<dbReference type="PROSITE" id="PS51918">
    <property type="entry name" value="RADICAL_SAM"/>
    <property type="match status" value="1"/>
</dbReference>
<dbReference type="GO" id="GO:0051539">
    <property type="term" value="F:4 iron, 4 sulfur cluster binding"/>
    <property type="evidence" value="ECO:0007669"/>
    <property type="project" value="UniProtKB-KW"/>
</dbReference>
<dbReference type="Proteomes" id="UP000253792">
    <property type="component" value="Unassembled WGS sequence"/>
</dbReference>